<keyword evidence="2" id="KW-1185">Reference proteome</keyword>
<dbReference type="EMBL" id="CP015405">
    <property type="protein sequence ID" value="ANU76116.1"/>
    <property type="molecule type" value="Genomic_DNA"/>
</dbReference>
<organism evidence="1 2">
    <name type="scientific">Blautia pseudococcoides</name>
    <dbReference type="NCBI Taxonomy" id="1796616"/>
    <lineage>
        <taxon>Bacteria</taxon>
        <taxon>Bacillati</taxon>
        <taxon>Bacillota</taxon>
        <taxon>Clostridia</taxon>
        <taxon>Lachnospirales</taxon>
        <taxon>Lachnospiraceae</taxon>
        <taxon>Blautia</taxon>
    </lineage>
</organism>
<dbReference type="STRING" id="1796616.A4V09_10250"/>
<proteinExistence type="predicted"/>
<dbReference type="KEGG" id="byl:A4V09_10250"/>
<gene>
    <name evidence="1" type="ORF">A4V09_10250</name>
</gene>
<dbReference type="RefSeq" id="WP_065542292.1">
    <property type="nucleotide sequence ID" value="NZ_CP015405.2"/>
</dbReference>
<dbReference type="OrthoDB" id="1827335at2"/>
<dbReference type="AlphaFoldDB" id="A0A1C7I8Y1"/>
<evidence type="ECO:0000313" key="2">
    <source>
        <dbReference type="Proteomes" id="UP000092574"/>
    </source>
</evidence>
<evidence type="ECO:0000313" key="1">
    <source>
        <dbReference type="EMBL" id="ANU76116.1"/>
    </source>
</evidence>
<sequence>MKKKTIVVIAVIGVLAAAAAVSVFWIGKEKREKEAEDTALEALFLRDGSGETVGNYLFVDTRNQTPFTGPLEGSITDEQGEKLEPWELENGDVVKIYGNGIMTMSYPGQYPGITKIVRIQEQNQELLEQYGELLKQFSYQEEASALPFLNLEYSQPQAVVTAAVNTTGGYRWEYENEAGETVSETTDAAFILQWDEYEEIKIPEHTDVKLIFSKEPEEITVTRYESSMQAQTEVSEAEQHGEAVTVTKEEEGSVLQAEPGYIYSVKAKWDNGEAEYGFQTFPMLSLQ</sequence>
<name>A0A1C7I8Y1_9FIRM</name>
<dbReference type="Proteomes" id="UP000092574">
    <property type="component" value="Chromosome"/>
</dbReference>
<reference evidence="1" key="1">
    <citation type="submission" date="2017-04" db="EMBL/GenBank/DDBJ databases">
        <title>Complete Genome Sequences of Twelve Strains of a Stable Defined Moderately Diverse Mouse Microbiota 2 (sDMDMm2).</title>
        <authorList>
            <person name="Uchimura Y."/>
            <person name="Wyss M."/>
            <person name="Brugiroux S."/>
            <person name="Limenitakis J.P."/>
            <person name="Stecher B."/>
            <person name="McCoy K.D."/>
            <person name="Macpherson A.J."/>
        </authorList>
    </citation>
    <scope>NUCLEOTIDE SEQUENCE</scope>
    <source>
        <strain evidence="1">YL58</strain>
    </source>
</reference>
<protein>
    <submittedName>
        <fullName evidence="1">Uncharacterized protein</fullName>
    </submittedName>
</protein>
<accession>A0A1C7I8Y1</accession>